<sequence>MKTHPERDQIKLIVVAIICAALVVFGHLILSKSLAEQLWVEYTAAAIPFALFAIGVLSFRYAAAKDDAD</sequence>
<dbReference type="RefSeq" id="WP_255388563.1">
    <property type="nucleotide sequence ID" value="NZ_CP101508.1"/>
</dbReference>
<evidence type="ECO:0000313" key="3">
    <source>
        <dbReference type="Proteomes" id="UP001057998"/>
    </source>
</evidence>
<keyword evidence="1" id="KW-0812">Transmembrane</keyword>
<accession>A0ABY5GEK6</accession>
<reference evidence="2" key="1">
    <citation type="submission" date="2022-07" db="EMBL/GenBank/DDBJ databases">
        <title>Genome sequencing of Photobacterium atrarenae GJH2-4.</title>
        <authorList>
            <person name="Park S.-J."/>
        </authorList>
    </citation>
    <scope>NUCLEOTIDE SEQUENCE</scope>
    <source>
        <strain evidence="2">GJH2-4</strain>
    </source>
</reference>
<keyword evidence="1" id="KW-0472">Membrane</keyword>
<evidence type="ECO:0000313" key="2">
    <source>
        <dbReference type="EMBL" id="UTV27348.1"/>
    </source>
</evidence>
<dbReference type="Proteomes" id="UP001057998">
    <property type="component" value="Chromosome 1"/>
</dbReference>
<organism evidence="2 3">
    <name type="scientific">Photobacterium atrarenae</name>
    <dbReference type="NCBI Taxonomy" id="865757"/>
    <lineage>
        <taxon>Bacteria</taxon>
        <taxon>Pseudomonadati</taxon>
        <taxon>Pseudomonadota</taxon>
        <taxon>Gammaproteobacteria</taxon>
        <taxon>Vibrionales</taxon>
        <taxon>Vibrionaceae</taxon>
        <taxon>Photobacterium</taxon>
    </lineage>
</organism>
<keyword evidence="1" id="KW-1133">Transmembrane helix</keyword>
<keyword evidence="3" id="KW-1185">Reference proteome</keyword>
<protein>
    <recommendedName>
        <fullName evidence="4">Asparaginyl-tRNA synthetase</fullName>
    </recommendedName>
</protein>
<evidence type="ECO:0000256" key="1">
    <source>
        <dbReference type="SAM" id="Phobius"/>
    </source>
</evidence>
<proteinExistence type="predicted"/>
<evidence type="ECO:0008006" key="4">
    <source>
        <dbReference type="Google" id="ProtNLM"/>
    </source>
</evidence>
<feature type="transmembrane region" description="Helical" evidence="1">
    <location>
        <begin position="42"/>
        <end position="63"/>
    </location>
</feature>
<gene>
    <name evidence="2" type="ORF">NNL38_13610</name>
</gene>
<dbReference type="EMBL" id="CP101508">
    <property type="protein sequence ID" value="UTV27348.1"/>
    <property type="molecule type" value="Genomic_DNA"/>
</dbReference>
<name>A0ABY5GEK6_9GAMM</name>
<feature type="transmembrane region" description="Helical" evidence="1">
    <location>
        <begin position="12"/>
        <end position="30"/>
    </location>
</feature>